<organism evidence="1 2">
    <name type="scientific">Yanshouia hominis</name>
    <dbReference type="NCBI Taxonomy" id="2763673"/>
    <lineage>
        <taxon>Bacteria</taxon>
        <taxon>Bacillati</taxon>
        <taxon>Bacillota</taxon>
        <taxon>Clostridia</taxon>
        <taxon>Eubacteriales</taxon>
        <taxon>Oscillospiraceae</taxon>
        <taxon>Yanshouia</taxon>
    </lineage>
</organism>
<protein>
    <submittedName>
        <fullName evidence="1">Gamma-glutamyltransferase family protein</fullName>
    </submittedName>
</protein>
<reference evidence="1 2" key="1">
    <citation type="submission" date="2020-08" db="EMBL/GenBank/DDBJ databases">
        <title>Genome public.</title>
        <authorList>
            <person name="Liu C."/>
            <person name="Sun Q."/>
        </authorList>
    </citation>
    <scope>NUCLEOTIDE SEQUENCE [LARGE SCALE GENOMIC DNA]</scope>
    <source>
        <strain evidence="1 2">BX1</strain>
    </source>
</reference>
<dbReference type="PANTHER" id="PTHR43881">
    <property type="entry name" value="GAMMA-GLUTAMYLTRANSPEPTIDASE (AFU_ORTHOLOGUE AFUA_4G13580)"/>
    <property type="match status" value="1"/>
</dbReference>
<dbReference type="PANTHER" id="PTHR43881:SF1">
    <property type="entry name" value="GAMMA-GLUTAMYLTRANSPEPTIDASE (AFU_ORTHOLOGUE AFUA_4G13580)"/>
    <property type="match status" value="1"/>
</dbReference>
<proteinExistence type="predicted"/>
<dbReference type="RefSeq" id="WP_262399441.1">
    <property type="nucleotide sequence ID" value="NZ_JACRTB010000007.1"/>
</dbReference>
<evidence type="ECO:0000313" key="1">
    <source>
        <dbReference type="EMBL" id="MBC8575872.1"/>
    </source>
</evidence>
<name>A0ABR7NHI6_9FIRM</name>
<dbReference type="InterPro" id="IPR043137">
    <property type="entry name" value="GGT_ssub_C"/>
</dbReference>
<dbReference type="EMBL" id="JACRTB010000007">
    <property type="protein sequence ID" value="MBC8575872.1"/>
    <property type="molecule type" value="Genomic_DNA"/>
</dbReference>
<dbReference type="Gene3D" id="1.10.246.130">
    <property type="match status" value="1"/>
</dbReference>
<dbReference type="InterPro" id="IPR052896">
    <property type="entry name" value="GGT-like_enzyme"/>
</dbReference>
<dbReference type="InterPro" id="IPR029055">
    <property type="entry name" value="Ntn_hydrolases_N"/>
</dbReference>
<accession>A0ABR7NHI6</accession>
<sequence length="534" mass="58223">MQYHDYPYPSQRRVTFGRRGMVATSQQLAAQAGLDILKKGGNAVDAAVAAAACLTVVEPCSNGLGGDAFAHVWTKDGLFSLNSTGCCPALLDARTVRDAGYAKMPSTGFFPQTVPGIPGAWAELSRRFGRLPFEELLAPAISYAEDGFAVSPTVAEQWRIAAEKTYTPLRGRPEFQEWYRVFTEDGRAPGAGELWRLPDHAKTLRELAASRCESFYRGALADEIDRYMKEAGGYLRREDLAAFSPEWVEPVTTRYHGYDVWELPPNGQGMIALMALNILSGIDLPSPDDPLCWHRQIEALKLAAVDAYRYIADPRFMELSPAALLDPAYAARRRALIGERALLPEAGLPTDGGTVYLCTADEEGNMVSFIQSNFSGFGSGIVVPGTGIAIHNRGTGFYLDQESPNCLAPGKRPFHTIIPGFLSKDGQPVGPFGVMGAFMQPQGHLQVLLQMIDYGRNPQSALDAPRWFWTGEKQVSLEHGVPLHIARALADRGHEVSYSAMRAPFGRGQIIRRLENGVYAAGTDPRADGAAAAW</sequence>
<evidence type="ECO:0000313" key="2">
    <source>
        <dbReference type="Proteomes" id="UP000658131"/>
    </source>
</evidence>
<dbReference type="SUPFAM" id="SSF56235">
    <property type="entry name" value="N-terminal nucleophile aminohydrolases (Ntn hydrolases)"/>
    <property type="match status" value="1"/>
</dbReference>
<keyword evidence="2" id="KW-1185">Reference proteome</keyword>
<dbReference type="Pfam" id="PF01019">
    <property type="entry name" value="G_glu_transpept"/>
    <property type="match status" value="1"/>
</dbReference>
<comment type="caution">
    <text evidence="1">The sequence shown here is derived from an EMBL/GenBank/DDBJ whole genome shotgun (WGS) entry which is preliminary data.</text>
</comment>
<gene>
    <name evidence="1" type="ORF">H8717_05530</name>
</gene>
<dbReference type="PRINTS" id="PR01210">
    <property type="entry name" value="GGTRANSPTASE"/>
</dbReference>
<dbReference type="Proteomes" id="UP000658131">
    <property type="component" value="Unassembled WGS sequence"/>
</dbReference>
<dbReference type="InterPro" id="IPR043138">
    <property type="entry name" value="GGT_lsub"/>
</dbReference>
<dbReference type="Gene3D" id="3.60.20.40">
    <property type="match status" value="1"/>
</dbReference>